<dbReference type="PROSITE" id="PS51371">
    <property type="entry name" value="CBS"/>
    <property type="match status" value="2"/>
</dbReference>
<proteinExistence type="predicted"/>
<feature type="domain" description="CBS" evidence="3">
    <location>
        <begin position="10"/>
        <end position="67"/>
    </location>
</feature>
<dbReference type="RefSeq" id="WP_264773240.1">
    <property type="nucleotide sequence ID" value="NZ_JAPDOG010000026.1"/>
</dbReference>
<dbReference type="EMBL" id="JAPDOG010000026">
    <property type="protein sequence ID" value="MCW3783862.1"/>
    <property type="molecule type" value="Genomic_DNA"/>
</dbReference>
<dbReference type="CDD" id="cd04623">
    <property type="entry name" value="CBS_pair_bac_euk"/>
    <property type="match status" value="1"/>
</dbReference>
<dbReference type="PANTHER" id="PTHR43080">
    <property type="entry name" value="CBS DOMAIN-CONTAINING PROTEIN CBSX3, MITOCHONDRIAL"/>
    <property type="match status" value="1"/>
</dbReference>
<comment type="caution">
    <text evidence="4">The sequence shown here is derived from an EMBL/GenBank/DDBJ whole genome shotgun (WGS) entry which is preliminary data.</text>
</comment>
<dbReference type="InterPro" id="IPR051257">
    <property type="entry name" value="Diverse_CBS-Domain"/>
</dbReference>
<reference evidence="4 5" key="1">
    <citation type="submission" date="2022-10" db="EMBL/GenBank/DDBJ databases">
        <title>Defluviimonas sp. CAU 1641 isolated from mud.</title>
        <authorList>
            <person name="Kim W."/>
        </authorList>
    </citation>
    <scope>NUCLEOTIDE SEQUENCE [LARGE SCALE GENOMIC DNA]</scope>
    <source>
        <strain evidence="4 5">CAU 1641</strain>
    </source>
</reference>
<dbReference type="SMART" id="SM00116">
    <property type="entry name" value="CBS"/>
    <property type="match status" value="2"/>
</dbReference>
<evidence type="ECO:0000256" key="1">
    <source>
        <dbReference type="ARBA" id="ARBA00023122"/>
    </source>
</evidence>
<keyword evidence="1 2" id="KW-0129">CBS domain</keyword>
<evidence type="ECO:0000256" key="2">
    <source>
        <dbReference type="PROSITE-ProRule" id="PRU00703"/>
    </source>
</evidence>
<dbReference type="InterPro" id="IPR000644">
    <property type="entry name" value="CBS_dom"/>
</dbReference>
<dbReference type="Gene3D" id="3.10.580.10">
    <property type="entry name" value="CBS-domain"/>
    <property type="match status" value="1"/>
</dbReference>
<sequence length="146" mass="16098">MRVGDILKEKSPEIFSVTPDRTLVDVLRLFAKRNIGFVLVGNTPGEYQGTLSERDCCNAMAERGADAAQARAGEIMKRDVPTCSASDLLPLAMAIMTRQRTRHVIVLDDGKLVGIVSIGDVVKHRLDEALRTEQELEEYVAGKGYH</sequence>
<organism evidence="4 5">
    <name type="scientific">Defluviimonas salinarum</name>
    <dbReference type="NCBI Taxonomy" id="2992147"/>
    <lineage>
        <taxon>Bacteria</taxon>
        <taxon>Pseudomonadati</taxon>
        <taxon>Pseudomonadota</taxon>
        <taxon>Alphaproteobacteria</taxon>
        <taxon>Rhodobacterales</taxon>
        <taxon>Paracoccaceae</taxon>
        <taxon>Albidovulum</taxon>
    </lineage>
</organism>
<evidence type="ECO:0000259" key="3">
    <source>
        <dbReference type="PROSITE" id="PS51371"/>
    </source>
</evidence>
<dbReference type="PANTHER" id="PTHR43080:SF2">
    <property type="entry name" value="CBS DOMAIN-CONTAINING PROTEIN"/>
    <property type="match status" value="1"/>
</dbReference>
<dbReference type="InterPro" id="IPR046342">
    <property type="entry name" value="CBS_dom_sf"/>
</dbReference>
<keyword evidence="5" id="KW-1185">Reference proteome</keyword>
<dbReference type="Pfam" id="PF00571">
    <property type="entry name" value="CBS"/>
    <property type="match status" value="2"/>
</dbReference>
<accession>A0ABT3J850</accession>
<dbReference type="SUPFAM" id="SSF54631">
    <property type="entry name" value="CBS-domain pair"/>
    <property type="match status" value="1"/>
</dbReference>
<feature type="domain" description="CBS" evidence="3">
    <location>
        <begin position="76"/>
        <end position="133"/>
    </location>
</feature>
<name>A0ABT3J850_9RHOB</name>
<gene>
    <name evidence="4" type="ORF">OM960_20190</name>
</gene>
<evidence type="ECO:0000313" key="5">
    <source>
        <dbReference type="Proteomes" id="UP001207582"/>
    </source>
</evidence>
<protein>
    <submittedName>
        <fullName evidence="4">CBS domain-containing protein</fullName>
    </submittedName>
</protein>
<evidence type="ECO:0000313" key="4">
    <source>
        <dbReference type="EMBL" id="MCW3783862.1"/>
    </source>
</evidence>
<dbReference type="Proteomes" id="UP001207582">
    <property type="component" value="Unassembled WGS sequence"/>
</dbReference>
<dbReference type="InterPro" id="IPR044725">
    <property type="entry name" value="CBSX3_CBS_dom"/>
</dbReference>